<accession>A0A428W699</accession>
<dbReference type="NCBIfam" id="NF035939">
    <property type="entry name" value="TIM_EboE"/>
    <property type="match status" value="1"/>
</dbReference>
<dbReference type="Pfam" id="PF01261">
    <property type="entry name" value="AP_endonuc_2"/>
    <property type="match status" value="1"/>
</dbReference>
<organism evidence="2 3">
    <name type="scientific">Amycolatopsis balhimycina DSM 5908</name>
    <dbReference type="NCBI Taxonomy" id="1081091"/>
    <lineage>
        <taxon>Bacteria</taxon>
        <taxon>Bacillati</taxon>
        <taxon>Actinomycetota</taxon>
        <taxon>Actinomycetes</taxon>
        <taxon>Pseudonocardiales</taxon>
        <taxon>Pseudonocardiaceae</taxon>
        <taxon>Amycolatopsis</taxon>
    </lineage>
</organism>
<dbReference type="InterPro" id="IPR013022">
    <property type="entry name" value="Xyl_isomerase-like_TIM-brl"/>
</dbReference>
<evidence type="ECO:0000313" key="3">
    <source>
        <dbReference type="Proteomes" id="UP000286716"/>
    </source>
</evidence>
<dbReference type="PROSITE" id="PS00730">
    <property type="entry name" value="AP_NUCLEASE_F2_2"/>
    <property type="match status" value="1"/>
</dbReference>
<evidence type="ECO:0000313" key="2">
    <source>
        <dbReference type="EMBL" id="RSM38484.1"/>
    </source>
</evidence>
<dbReference type="Gene3D" id="3.20.20.150">
    <property type="entry name" value="Divalent-metal-dependent TIM barrel enzymes"/>
    <property type="match status" value="1"/>
</dbReference>
<keyword evidence="2" id="KW-0413">Isomerase</keyword>
<sequence>MRFRHRDGSLVHLAYCTNVHQAEDLDGVLAQLARFGEPVRERLGVDRLGLGLWLARPVASELAADPAAVGRLRRELTARGLEVVTFNGFPYQGFHDPVVKHKVYRPDWATPERTRYTLDLARLLGELMPDDAVRGSVSTLPLGWRTEWRGDDGQLEVLAKGLAAQDRPVRVAFEPEPGCVIETTAQAASLLSEVDKDWLGVCLDTCHLAVGFEEPAAALGRLEAAGLDVVKLQASAALEAANPADPATRRVLESFVEPRFLHQSNEGAPPGADDLDLALAGGLPGESPWRVHFHVPLHADPAPPLTSTRPVLAGTLAELFGGARARTDHVEVETYTWQVLPDAPADDAGLVAGIAAELDWTRRELITLGLEEVSNE</sequence>
<comment type="caution">
    <text evidence="2">The sequence shown here is derived from an EMBL/GenBank/DDBJ whole genome shotgun (WGS) entry which is preliminary data.</text>
</comment>
<feature type="domain" description="Xylose isomerase-like TIM barrel" evidence="1">
    <location>
        <begin position="63"/>
        <end position="224"/>
    </location>
</feature>
<dbReference type="SUPFAM" id="SSF51658">
    <property type="entry name" value="Xylose isomerase-like"/>
    <property type="match status" value="1"/>
</dbReference>
<dbReference type="EMBL" id="QHHU01000057">
    <property type="protein sequence ID" value="RSM38484.1"/>
    <property type="molecule type" value="Genomic_DNA"/>
</dbReference>
<gene>
    <name evidence="2" type="ORF">DMA12_32795</name>
</gene>
<dbReference type="GO" id="GO:0008270">
    <property type="term" value="F:zinc ion binding"/>
    <property type="evidence" value="ECO:0007669"/>
    <property type="project" value="InterPro"/>
</dbReference>
<dbReference type="GO" id="GO:0016853">
    <property type="term" value="F:isomerase activity"/>
    <property type="evidence" value="ECO:0007669"/>
    <property type="project" value="UniProtKB-KW"/>
</dbReference>
<keyword evidence="3" id="KW-1185">Reference proteome</keyword>
<dbReference type="InterPro" id="IPR036237">
    <property type="entry name" value="Xyl_isomerase-like_sf"/>
</dbReference>
<dbReference type="AlphaFoldDB" id="A0A428W699"/>
<evidence type="ECO:0000259" key="1">
    <source>
        <dbReference type="Pfam" id="PF01261"/>
    </source>
</evidence>
<dbReference type="PANTHER" id="PTHR12110:SF53">
    <property type="entry name" value="BLR5974 PROTEIN"/>
    <property type="match status" value="1"/>
</dbReference>
<dbReference type="InterPro" id="IPR018246">
    <property type="entry name" value="AP_endonuc_F2_Zn_BS"/>
</dbReference>
<dbReference type="OrthoDB" id="9785907at2"/>
<dbReference type="Proteomes" id="UP000286716">
    <property type="component" value="Unassembled WGS sequence"/>
</dbReference>
<dbReference type="RefSeq" id="WP_020645592.1">
    <property type="nucleotide sequence ID" value="NZ_QHHU01000057.1"/>
</dbReference>
<dbReference type="InterPro" id="IPR050312">
    <property type="entry name" value="IolE/XylAMocC-like"/>
</dbReference>
<reference evidence="2 3" key="1">
    <citation type="submission" date="2018-05" db="EMBL/GenBank/DDBJ databases">
        <title>Evolution of GPA BGCs.</title>
        <authorList>
            <person name="Waglechner N."/>
            <person name="Wright G.D."/>
        </authorList>
    </citation>
    <scope>NUCLEOTIDE SEQUENCE [LARGE SCALE GENOMIC DNA]</scope>
    <source>
        <strain evidence="2 3">DSM 5908</strain>
    </source>
</reference>
<dbReference type="PANTHER" id="PTHR12110">
    <property type="entry name" value="HYDROXYPYRUVATE ISOMERASE"/>
    <property type="match status" value="1"/>
</dbReference>
<proteinExistence type="predicted"/>
<protein>
    <submittedName>
        <fullName evidence="2">Xylose isomerase</fullName>
    </submittedName>
</protein>
<name>A0A428W699_AMYBA</name>